<dbReference type="PANTHER" id="PTHR43333">
    <property type="entry name" value="2-HACID_DH_C DOMAIN-CONTAINING PROTEIN"/>
    <property type="match status" value="1"/>
</dbReference>
<protein>
    <submittedName>
        <fullName evidence="4">DHGY-like protein</fullName>
    </submittedName>
</protein>
<evidence type="ECO:0000259" key="3">
    <source>
        <dbReference type="Pfam" id="PF02826"/>
    </source>
</evidence>
<dbReference type="SUPFAM" id="SSF51735">
    <property type="entry name" value="NAD(P)-binding Rossmann-fold domains"/>
    <property type="match status" value="1"/>
</dbReference>
<keyword evidence="2" id="KW-0520">NAD</keyword>
<dbReference type="Proteomes" id="UP001164746">
    <property type="component" value="Chromosome 4"/>
</dbReference>
<sequence>MENITIHISIPMGLTSLEDQIRNSEVGKHVAFVTIKTFSNPATHEAYSPDLEDPAIARQVQYLFADTPLIARYWRSLPALKWVHTQRNGVDLVIDSLKKNEAPPFILTKTPGDLNSSFITEYVLGYIIAMNRKIFEARESQSRKDWQQRPLLCNQNIAECTVGILGIGEIGKHIAKACKVLGLHVWGMTRTEHVVNNKCESIDNTVLINVGRGDIIDEDSIVQAISNGWLGGAVLDVFPIEPLPVSSPLWDLPGVVITPHTSGWSASPEFLAGIIKVYTDNIQRYITGQPLENVLDWQQGY</sequence>
<evidence type="ECO:0000256" key="2">
    <source>
        <dbReference type="ARBA" id="ARBA00023027"/>
    </source>
</evidence>
<dbReference type="PANTHER" id="PTHR43333:SF1">
    <property type="entry name" value="D-ISOMER SPECIFIC 2-HYDROXYACID DEHYDROGENASE NAD-BINDING DOMAIN-CONTAINING PROTEIN"/>
    <property type="match status" value="1"/>
</dbReference>
<feature type="domain" description="D-isomer specific 2-hydroxyacid dehydrogenase NAD-binding" evidence="3">
    <location>
        <begin position="203"/>
        <end position="262"/>
    </location>
</feature>
<dbReference type="Gene3D" id="3.40.50.720">
    <property type="entry name" value="NAD(P)-binding Rossmann-like Domain"/>
    <property type="match status" value="4"/>
</dbReference>
<keyword evidence="5" id="KW-1185">Reference proteome</keyword>
<proteinExistence type="predicted"/>
<dbReference type="InterPro" id="IPR006140">
    <property type="entry name" value="D-isomer_DH_NAD-bd"/>
</dbReference>
<name>A0ABY7DZ26_MYAAR</name>
<gene>
    <name evidence="4" type="ORF">MAR_008415</name>
</gene>
<dbReference type="EMBL" id="CP111015">
    <property type="protein sequence ID" value="WAR01857.1"/>
    <property type="molecule type" value="Genomic_DNA"/>
</dbReference>
<dbReference type="InterPro" id="IPR036291">
    <property type="entry name" value="NAD(P)-bd_dom_sf"/>
</dbReference>
<feature type="domain" description="D-isomer specific 2-hydroxyacid dehydrogenase NAD-binding" evidence="3">
    <location>
        <begin position="125"/>
        <end position="195"/>
    </location>
</feature>
<keyword evidence="1" id="KW-0560">Oxidoreductase</keyword>
<organism evidence="4 5">
    <name type="scientific">Mya arenaria</name>
    <name type="common">Soft-shell clam</name>
    <dbReference type="NCBI Taxonomy" id="6604"/>
    <lineage>
        <taxon>Eukaryota</taxon>
        <taxon>Metazoa</taxon>
        <taxon>Spiralia</taxon>
        <taxon>Lophotrochozoa</taxon>
        <taxon>Mollusca</taxon>
        <taxon>Bivalvia</taxon>
        <taxon>Autobranchia</taxon>
        <taxon>Heteroconchia</taxon>
        <taxon>Euheterodonta</taxon>
        <taxon>Imparidentia</taxon>
        <taxon>Neoheterodontei</taxon>
        <taxon>Myida</taxon>
        <taxon>Myoidea</taxon>
        <taxon>Myidae</taxon>
        <taxon>Mya</taxon>
    </lineage>
</organism>
<reference evidence="4" key="1">
    <citation type="submission" date="2022-11" db="EMBL/GenBank/DDBJ databases">
        <title>Centuries of genome instability and evolution in soft-shell clam transmissible cancer (bioRxiv).</title>
        <authorList>
            <person name="Hart S.F.M."/>
            <person name="Yonemitsu M.A."/>
            <person name="Giersch R.M."/>
            <person name="Beal B.F."/>
            <person name="Arriagada G."/>
            <person name="Davis B.W."/>
            <person name="Ostrander E.A."/>
            <person name="Goff S.P."/>
            <person name="Metzger M.J."/>
        </authorList>
    </citation>
    <scope>NUCLEOTIDE SEQUENCE</scope>
    <source>
        <strain evidence="4">MELC-2E11</strain>
        <tissue evidence="4">Siphon/mantle</tissue>
    </source>
</reference>
<evidence type="ECO:0000256" key="1">
    <source>
        <dbReference type="ARBA" id="ARBA00023002"/>
    </source>
</evidence>
<evidence type="ECO:0000313" key="4">
    <source>
        <dbReference type="EMBL" id="WAR01857.1"/>
    </source>
</evidence>
<accession>A0ABY7DZ26</accession>
<evidence type="ECO:0000313" key="5">
    <source>
        <dbReference type="Proteomes" id="UP001164746"/>
    </source>
</evidence>
<dbReference type="Pfam" id="PF02826">
    <property type="entry name" value="2-Hacid_dh_C"/>
    <property type="match status" value="2"/>
</dbReference>